<dbReference type="Pfam" id="PF05368">
    <property type="entry name" value="NmrA"/>
    <property type="match status" value="1"/>
</dbReference>
<evidence type="ECO:0000313" key="2">
    <source>
        <dbReference type="EMBL" id="SFI21167.1"/>
    </source>
</evidence>
<evidence type="ECO:0000259" key="1">
    <source>
        <dbReference type="Pfam" id="PF05368"/>
    </source>
</evidence>
<dbReference type="Gene3D" id="3.90.25.10">
    <property type="entry name" value="UDP-galactose 4-epimerase, domain 1"/>
    <property type="match status" value="1"/>
</dbReference>
<keyword evidence="3" id="KW-1185">Reference proteome</keyword>
<dbReference type="InterPro" id="IPR036291">
    <property type="entry name" value="NAD(P)-bd_dom_sf"/>
</dbReference>
<evidence type="ECO:0000313" key="3">
    <source>
        <dbReference type="Proteomes" id="UP000199377"/>
    </source>
</evidence>
<dbReference type="PANTHER" id="PTHR43162:SF1">
    <property type="entry name" value="PRESTALK A DIFFERENTIATION PROTEIN A"/>
    <property type="match status" value="1"/>
</dbReference>
<gene>
    <name evidence="2" type="ORF">SAMN05216258_10587</name>
</gene>
<accession>A0A1I3GCN5</accession>
<name>A0A1I3GCN5_9RHOB</name>
<dbReference type="InterPro" id="IPR008030">
    <property type="entry name" value="NmrA-like"/>
</dbReference>
<dbReference type="Gene3D" id="3.40.50.720">
    <property type="entry name" value="NAD(P)-binding Rossmann-like Domain"/>
    <property type="match status" value="1"/>
</dbReference>
<dbReference type="OrthoDB" id="109735at2"/>
<proteinExistence type="predicted"/>
<organism evidence="2 3">
    <name type="scientific">Albimonas pacifica</name>
    <dbReference type="NCBI Taxonomy" id="1114924"/>
    <lineage>
        <taxon>Bacteria</taxon>
        <taxon>Pseudomonadati</taxon>
        <taxon>Pseudomonadota</taxon>
        <taxon>Alphaproteobacteria</taxon>
        <taxon>Rhodobacterales</taxon>
        <taxon>Paracoccaceae</taxon>
        <taxon>Albimonas</taxon>
    </lineage>
</organism>
<dbReference type="AlphaFoldDB" id="A0A1I3GCN5"/>
<dbReference type="Proteomes" id="UP000199377">
    <property type="component" value="Unassembled WGS sequence"/>
</dbReference>
<sequence length="283" mass="29466">MPGKILVLGAGGAVGRPLVRALVARGERVRAATRDGRAVEGAEGVAFDHADPATFAPAFEGVDRLHLMLPGGYVAVTQMLLPVVDFAAARGVKTVMQSVFGVDADDTIPYRQVELALERSGAPFVILRPNWFADNFLNYWGHGVLAGEIAVPAGEGASSFIDVRDVAESAAAALTTDRFDGRAFNLTGPAALTYAEAAAILAGALGRPVAYRDIPEAPFVEGLIAAGLPADYAPFLASIFAPVRAGWTAAVAPDVETLTGRAPRSLETWARDAAPAFRTLAAA</sequence>
<dbReference type="InterPro" id="IPR051604">
    <property type="entry name" value="Ergot_Alk_Oxidoreductase"/>
</dbReference>
<dbReference type="SUPFAM" id="SSF51735">
    <property type="entry name" value="NAD(P)-binding Rossmann-fold domains"/>
    <property type="match status" value="1"/>
</dbReference>
<dbReference type="RefSeq" id="WP_092859939.1">
    <property type="nucleotide sequence ID" value="NZ_FOQH01000005.1"/>
</dbReference>
<reference evidence="2 3" key="1">
    <citation type="submission" date="2016-10" db="EMBL/GenBank/DDBJ databases">
        <authorList>
            <person name="de Groot N.N."/>
        </authorList>
    </citation>
    <scope>NUCLEOTIDE SEQUENCE [LARGE SCALE GENOMIC DNA]</scope>
    <source>
        <strain evidence="2 3">CGMCC 1.11030</strain>
    </source>
</reference>
<dbReference type="EMBL" id="FOQH01000005">
    <property type="protein sequence ID" value="SFI21167.1"/>
    <property type="molecule type" value="Genomic_DNA"/>
</dbReference>
<dbReference type="STRING" id="1114924.SAMN05216258_10587"/>
<feature type="domain" description="NmrA-like" evidence="1">
    <location>
        <begin position="3"/>
        <end position="239"/>
    </location>
</feature>
<protein>
    <submittedName>
        <fullName evidence="2">Uncharacterized conserved protein YbjT, contains NAD(P)-binding and DUF2867 domains</fullName>
    </submittedName>
</protein>
<dbReference type="PANTHER" id="PTHR43162">
    <property type="match status" value="1"/>
</dbReference>